<dbReference type="RefSeq" id="WP_168882402.1">
    <property type="nucleotide sequence ID" value="NZ_JABAIL010000003.1"/>
</dbReference>
<dbReference type="Proteomes" id="UP000585050">
    <property type="component" value="Unassembled WGS sequence"/>
</dbReference>
<dbReference type="EMBL" id="JABAIL010000003">
    <property type="protein sequence ID" value="NLR91687.1"/>
    <property type="molecule type" value="Genomic_DNA"/>
</dbReference>
<reference evidence="1 2" key="1">
    <citation type="submission" date="2020-04" db="EMBL/GenBank/DDBJ databases">
        <title>Flammeovirga sp. SR4, a novel species isolated from seawater.</title>
        <authorList>
            <person name="Wang X."/>
        </authorList>
    </citation>
    <scope>NUCLEOTIDE SEQUENCE [LARGE SCALE GENOMIC DNA]</scope>
    <source>
        <strain evidence="1 2">SR4</strain>
    </source>
</reference>
<sequence>MKSRLFTLLFMLLLSNLIYGQEHYQWRRTYLRSAENTNYTLFGLNTGFSTYTGSYASIGNGSYNPKNMNLAISGYYQKRFSRSLHFRIQVGYMGLSAVGGESHESISSENDIFTSSLFQIAPILIYDIGAGRFQKKSPTTFYLLMGTSVFRSASVNYLTVEDGVDTGGTLILGIGFRRNISRKLKFNMEIQSNLSSSEQIDLTGSGQKITTDTFTTITVGIAYSITGKKFIR</sequence>
<evidence type="ECO:0000313" key="2">
    <source>
        <dbReference type="Proteomes" id="UP000585050"/>
    </source>
</evidence>
<accession>A0A7X8SK99</accession>
<evidence type="ECO:0000313" key="1">
    <source>
        <dbReference type="EMBL" id="NLR91687.1"/>
    </source>
</evidence>
<organism evidence="1 2">
    <name type="scientific">Flammeovirga agarivorans</name>
    <dbReference type="NCBI Taxonomy" id="2726742"/>
    <lineage>
        <taxon>Bacteria</taxon>
        <taxon>Pseudomonadati</taxon>
        <taxon>Bacteroidota</taxon>
        <taxon>Cytophagia</taxon>
        <taxon>Cytophagales</taxon>
        <taxon>Flammeovirgaceae</taxon>
        <taxon>Flammeovirga</taxon>
    </lineage>
</organism>
<evidence type="ECO:0008006" key="3">
    <source>
        <dbReference type="Google" id="ProtNLM"/>
    </source>
</evidence>
<proteinExistence type="predicted"/>
<protein>
    <recommendedName>
        <fullName evidence="3">Outer membrane protein beta-barrel domain-containing protein</fullName>
    </recommendedName>
</protein>
<gene>
    <name evidence="1" type="ORF">HGP29_10745</name>
</gene>
<dbReference type="AlphaFoldDB" id="A0A7X8SK99"/>
<name>A0A7X8SK99_9BACT</name>
<dbReference type="SUPFAM" id="SSF56925">
    <property type="entry name" value="OMPA-like"/>
    <property type="match status" value="1"/>
</dbReference>
<keyword evidence="2" id="KW-1185">Reference proteome</keyword>
<comment type="caution">
    <text evidence="1">The sequence shown here is derived from an EMBL/GenBank/DDBJ whole genome shotgun (WGS) entry which is preliminary data.</text>
</comment>
<dbReference type="InterPro" id="IPR011250">
    <property type="entry name" value="OMP/PagP_B-barrel"/>
</dbReference>